<dbReference type="Gene3D" id="6.10.280.50">
    <property type="match status" value="1"/>
</dbReference>
<dbReference type="InterPro" id="IPR038444">
    <property type="entry name" value="DUF465_sf"/>
</dbReference>
<evidence type="ECO:0000313" key="1">
    <source>
        <dbReference type="EMBL" id="PWQ96633.1"/>
    </source>
</evidence>
<reference evidence="1 2" key="1">
    <citation type="submission" date="2018-05" db="EMBL/GenBank/DDBJ databases">
        <title>Leucothrix arctica sp. nov., isolated from Arctic seawater.</title>
        <authorList>
            <person name="Choi A."/>
            <person name="Baek K."/>
        </authorList>
    </citation>
    <scope>NUCLEOTIDE SEQUENCE [LARGE SCALE GENOMIC DNA]</scope>
    <source>
        <strain evidence="1 2">JCM 18388</strain>
    </source>
</reference>
<organism evidence="1 2">
    <name type="scientific">Leucothrix pacifica</name>
    <dbReference type="NCBI Taxonomy" id="1247513"/>
    <lineage>
        <taxon>Bacteria</taxon>
        <taxon>Pseudomonadati</taxon>
        <taxon>Pseudomonadota</taxon>
        <taxon>Gammaproteobacteria</taxon>
        <taxon>Thiotrichales</taxon>
        <taxon>Thiotrichaceae</taxon>
        <taxon>Leucothrix</taxon>
    </lineage>
</organism>
<accession>A0A317CGU5</accession>
<dbReference type="Pfam" id="PF04325">
    <property type="entry name" value="DUF465"/>
    <property type="match status" value="1"/>
</dbReference>
<comment type="caution">
    <text evidence="1">The sequence shown here is derived from an EMBL/GenBank/DDBJ whole genome shotgun (WGS) entry which is preliminary data.</text>
</comment>
<dbReference type="EMBL" id="QGKM01000036">
    <property type="protein sequence ID" value="PWQ96633.1"/>
    <property type="molecule type" value="Genomic_DNA"/>
</dbReference>
<dbReference type="InterPro" id="IPR007420">
    <property type="entry name" value="DUF465"/>
</dbReference>
<dbReference type="Proteomes" id="UP000245539">
    <property type="component" value="Unassembled WGS sequence"/>
</dbReference>
<proteinExistence type="predicted"/>
<gene>
    <name evidence="1" type="ORF">DKW60_12685</name>
</gene>
<evidence type="ECO:0000313" key="2">
    <source>
        <dbReference type="Proteomes" id="UP000245539"/>
    </source>
</evidence>
<keyword evidence="2" id="KW-1185">Reference proteome</keyword>
<protein>
    <submittedName>
        <fullName evidence="1">GTP-binding protein</fullName>
    </submittedName>
</protein>
<name>A0A317CGU5_9GAMM</name>
<sequence length="79" mass="9751">MFAEHHDLIHEFPEHKARIHDLKMSDNHFARLFKEYDELDHELRRIQQNIETPSDEVTEELKKKRLHLKDEMFRMIIAE</sequence>
<dbReference type="AlphaFoldDB" id="A0A317CGU5"/>
<dbReference type="OrthoDB" id="1263265at2"/>
<dbReference type="RefSeq" id="WP_109838023.1">
    <property type="nucleotide sequence ID" value="NZ_QGKM01000036.1"/>
</dbReference>